<dbReference type="Gene3D" id="3.40.630.10">
    <property type="entry name" value="Zn peptidases"/>
    <property type="match status" value="1"/>
</dbReference>
<comment type="caution">
    <text evidence="4">The sequence shown here is derived from an EMBL/GenBank/DDBJ whole genome shotgun (WGS) entry which is preliminary data.</text>
</comment>
<accession>A0ABQ1NPB6</accession>
<keyword evidence="2" id="KW-0378">Hydrolase</keyword>
<dbReference type="EMBL" id="BMJI01000002">
    <property type="protein sequence ID" value="GGC82108.1"/>
    <property type="molecule type" value="Genomic_DNA"/>
</dbReference>
<organism evidence="4 5">
    <name type="scientific">Tersicoccus solisilvae</name>
    <dbReference type="NCBI Taxonomy" id="1882339"/>
    <lineage>
        <taxon>Bacteria</taxon>
        <taxon>Bacillati</taxon>
        <taxon>Actinomycetota</taxon>
        <taxon>Actinomycetes</taxon>
        <taxon>Micrococcales</taxon>
        <taxon>Micrococcaceae</taxon>
        <taxon>Tersicoccus</taxon>
    </lineage>
</organism>
<dbReference type="SUPFAM" id="SSF53187">
    <property type="entry name" value="Zn-dependent exopeptidases"/>
    <property type="match status" value="1"/>
</dbReference>
<evidence type="ECO:0000256" key="1">
    <source>
        <dbReference type="ARBA" id="ARBA00022723"/>
    </source>
</evidence>
<evidence type="ECO:0000259" key="3">
    <source>
        <dbReference type="Pfam" id="PF07687"/>
    </source>
</evidence>
<dbReference type="InterPro" id="IPR050072">
    <property type="entry name" value="Peptidase_M20A"/>
</dbReference>
<dbReference type="PANTHER" id="PTHR43808:SF9">
    <property type="entry name" value="BLL0789 PROTEIN"/>
    <property type="match status" value="1"/>
</dbReference>
<evidence type="ECO:0000313" key="4">
    <source>
        <dbReference type="EMBL" id="GGC82108.1"/>
    </source>
</evidence>
<dbReference type="RefSeq" id="WP_188666152.1">
    <property type="nucleotide sequence ID" value="NZ_BMJI01000002.1"/>
</dbReference>
<protein>
    <submittedName>
        <fullName evidence="4">Glutamate carboxypeptidase</fullName>
    </submittedName>
</protein>
<dbReference type="PANTHER" id="PTHR43808">
    <property type="entry name" value="ACETYLORNITHINE DEACETYLASE"/>
    <property type="match status" value="1"/>
</dbReference>
<proteinExistence type="predicted"/>
<evidence type="ECO:0000256" key="2">
    <source>
        <dbReference type="ARBA" id="ARBA00022801"/>
    </source>
</evidence>
<dbReference type="InterPro" id="IPR017150">
    <property type="entry name" value="Pept_M20_glutamate_carboxypep"/>
</dbReference>
<gene>
    <name evidence="4" type="ORF">GCM10011512_06040</name>
</gene>
<feature type="domain" description="Peptidase M20 dimerisation" evidence="3">
    <location>
        <begin position="187"/>
        <end position="281"/>
    </location>
</feature>
<keyword evidence="1" id="KW-0479">Metal-binding</keyword>
<reference evidence="5" key="1">
    <citation type="journal article" date="2019" name="Int. J. Syst. Evol. Microbiol.">
        <title>The Global Catalogue of Microorganisms (GCM) 10K type strain sequencing project: providing services to taxonomists for standard genome sequencing and annotation.</title>
        <authorList>
            <consortium name="The Broad Institute Genomics Platform"/>
            <consortium name="The Broad Institute Genome Sequencing Center for Infectious Disease"/>
            <person name="Wu L."/>
            <person name="Ma J."/>
        </authorList>
    </citation>
    <scope>NUCLEOTIDE SEQUENCE [LARGE SCALE GENOMIC DNA]</scope>
    <source>
        <strain evidence="5">CGMCC 1.15480</strain>
    </source>
</reference>
<dbReference type="GO" id="GO:0004180">
    <property type="term" value="F:carboxypeptidase activity"/>
    <property type="evidence" value="ECO:0007669"/>
    <property type="project" value="UniProtKB-KW"/>
</dbReference>
<dbReference type="InterPro" id="IPR011650">
    <property type="entry name" value="Peptidase_M20_dimer"/>
</dbReference>
<keyword evidence="4" id="KW-0645">Protease</keyword>
<keyword evidence="5" id="KW-1185">Reference proteome</keyword>
<keyword evidence="4" id="KW-0121">Carboxypeptidase</keyword>
<evidence type="ECO:0000313" key="5">
    <source>
        <dbReference type="Proteomes" id="UP000597761"/>
    </source>
</evidence>
<dbReference type="Pfam" id="PF07687">
    <property type="entry name" value="M20_dimer"/>
    <property type="match status" value="1"/>
</dbReference>
<dbReference type="Pfam" id="PF01546">
    <property type="entry name" value="Peptidase_M20"/>
    <property type="match status" value="1"/>
</dbReference>
<name>A0ABQ1NPB6_9MICC</name>
<dbReference type="InterPro" id="IPR002933">
    <property type="entry name" value="Peptidase_M20"/>
</dbReference>
<dbReference type="PIRSF" id="PIRSF037238">
    <property type="entry name" value="Carboxypeptidase_G2"/>
    <property type="match status" value="1"/>
</dbReference>
<dbReference type="Proteomes" id="UP000597761">
    <property type="component" value="Unassembled WGS sequence"/>
</dbReference>
<sequence>MSGLIAAARAAEEEILIDVVDLVGVESHSYDRAALDACRRHVQTLAVRLLGPPDREDILDGGERGDTLLLTWRGTGAGRVLVVGHYDTVWPTGTLAEWPVRADVRDGTEVLTGPGIFDMKTGLVQSLWALTLLRENQDGGRLPTVTFLFNGDEEVGSLSSRPAIEDAAREVDAALVFEPTLGGAVKTGRKGIGLFEFHVTGVEAHAGLDPTAGASAIHALAEAITAATTIADLAAGTSVNVGLISGGTGTNVAAGRAWARIDIRVSDEAEKARVDAAFDAITPSDPRVTLRVDHRWNRPVMALDDTMRPLLDVVVAAGADLGLDLDHVSVGGGSDANFIAGIGVPVICGLGAVGAGPHSRDEYIVPGHIPVYTALGARVLQRLADGLPR</sequence>
<dbReference type="Gene3D" id="3.30.70.360">
    <property type="match status" value="1"/>
</dbReference>
<dbReference type="SUPFAM" id="SSF55031">
    <property type="entry name" value="Bacterial exopeptidase dimerisation domain"/>
    <property type="match status" value="1"/>
</dbReference>
<dbReference type="InterPro" id="IPR036264">
    <property type="entry name" value="Bact_exopeptidase_dim_dom"/>
</dbReference>
<dbReference type="CDD" id="cd03885">
    <property type="entry name" value="M20_CPDG2"/>
    <property type="match status" value="1"/>
</dbReference>